<keyword evidence="4" id="KW-1003">Cell membrane</keyword>
<keyword evidence="6 8" id="KW-1133">Transmembrane helix</keyword>
<keyword evidence="5 8" id="KW-0812">Transmembrane</keyword>
<dbReference type="CDD" id="cd13429">
    <property type="entry name" value="UreI_AmiS_like_2"/>
    <property type="match status" value="1"/>
</dbReference>
<evidence type="ECO:0000256" key="1">
    <source>
        <dbReference type="ARBA" id="ARBA00004651"/>
    </source>
</evidence>
<proteinExistence type="inferred from homology"/>
<keyword evidence="7 8" id="KW-0472">Membrane</keyword>
<evidence type="ECO:0000256" key="8">
    <source>
        <dbReference type="SAM" id="Phobius"/>
    </source>
</evidence>
<evidence type="ECO:0000256" key="4">
    <source>
        <dbReference type="ARBA" id="ARBA00022475"/>
    </source>
</evidence>
<dbReference type="Proteomes" id="UP001597542">
    <property type="component" value="Unassembled WGS sequence"/>
</dbReference>
<dbReference type="EMBL" id="JBHUKQ010000014">
    <property type="protein sequence ID" value="MFD2484228.1"/>
    <property type="molecule type" value="Genomic_DNA"/>
</dbReference>
<reference evidence="10" key="1">
    <citation type="journal article" date="2019" name="Int. J. Syst. Evol. Microbiol.">
        <title>The Global Catalogue of Microorganisms (GCM) 10K type strain sequencing project: providing services to taxonomists for standard genome sequencing and annotation.</title>
        <authorList>
            <consortium name="The Broad Institute Genomics Platform"/>
            <consortium name="The Broad Institute Genome Sequencing Center for Infectious Disease"/>
            <person name="Wu L."/>
            <person name="Ma J."/>
        </authorList>
    </citation>
    <scope>NUCLEOTIDE SEQUENCE [LARGE SCALE GENOMIC DNA]</scope>
    <source>
        <strain evidence="10">CGMCC 4.7638</strain>
    </source>
</reference>
<feature type="transmembrane region" description="Helical" evidence="8">
    <location>
        <begin position="31"/>
        <end position="51"/>
    </location>
</feature>
<comment type="similarity">
    <text evidence="2">Belongs to the AmiS/UreI family.</text>
</comment>
<name>A0ABW5I5N2_9PSEU</name>
<comment type="subcellular location">
    <subcellularLocation>
        <location evidence="1">Cell membrane</location>
        <topology evidence="1">Multi-pass membrane protein</topology>
    </subcellularLocation>
</comment>
<dbReference type="Pfam" id="PF02293">
    <property type="entry name" value="AmiS_UreI"/>
    <property type="match status" value="1"/>
</dbReference>
<evidence type="ECO:0000256" key="2">
    <source>
        <dbReference type="ARBA" id="ARBA00010068"/>
    </source>
</evidence>
<comment type="caution">
    <text evidence="9">The sequence shown here is derived from an EMBL/GenBank/DDBJ whole genome shotgun (WGS) entry which is preliminary data.</text>
</comment>
<feature type="transmembrane region" description="Helical" evidence="8">
    <location>
        <begin position="57"/>
        <end position="80"/>
    </location>
</feature>
<evidence type="ECO:0000256" key="5">
    <source>
        <dbReference type="ARBA" id="ARBA00022692"/>
    </source>
</evidence>
<evidence type="ECO:0000313" key="10">
    <source>
        <dbReference type="Proteomes" id="UP001597542"/>
    </source>
</evidence>
<evidence type="ECO:0000256" key="3">
    <source>
        <dbReference type="ARBA" id="ARBA00022448"/>
    </source>
</evidence>
<feature type="transmembrane region" description="Helical" evidence="8">
    <location>
        <begin position="87"/>
        <end position="107"/>
    </location>
</feature>
<keyword evidence="3" id="KW-0813">Transport</keyword>
<sequence>MNNVGLLYVGAVLLVNGLMLLGRVPARSAAALNLFVGGLQCVTPTVLIIQAHGDSEAILGASGLFLFGFTYLYVGIANLAGLEPEGIGWFSLFVAGAALVYAGLAFWRQHDPVFGVIWLSWALLWGLFFLVLGLGREELTRFTGWTTVLLSQPTCTLPAFLALTGGYRSTGAAALIAAAVAVLLVALAAVLGFRGRLRSVHDRAAAAAAAA</sequence>
<accession>A0ABW5I5N2</accession>
<feature type="transmembrane region" description="Helical" evidence="8">
    <location>
        <begin position="147"/>
        <end position="167"/>
    </location>
</feature>
<evidence type="ECO:0000256" key="6">
    <source>
        <dbReference type="ARBA" id="ARBA00022989"/>
    </source>
</evidence>
<feature type="transmembrane region" description="Helical" evidence="8">
    <location>
        <begin position="6"/>
        <end position="24"/>
    </location>
</feature>
<dbReference type="Gene3D" id="1.25.40.600">
    <property type="match status" value="1"/>
</dbReference>
<feature type="transmembrane region" description="Helical" evidence="8">
    <location>
        <begin position="113"/>
        <end position="135"/>
    </location>
</feature>
<feature type="transmembrane region" description="Helical" evidence="8">
    <location>
        <begin position="173"/>
        <end position="193"/>
    </location>
</feature>
<dbReference type="InterPro" id="IPR038523">
    <property type="entry name" value="AmiSUreI_transpt_sf"/>
</dbReference>
<organism evidence="9 10">
    <name type="scientific">Amycolatopsis albidoflavus</name>
    <dbReference type="NCBI Taxonomy" id="102226"/>
    <lineage>
        <taxon>Bacteria</taxon>
        <taxon>Bacillati</taxon>
        <taxon>Actinomycetota</taxon>
        <taxon>Actinomycetes</taxon>
        <taxon>Pseudonocardiales</taxon>
        <taxon>Pseudonocardiaceae</taxon>
        <taxon>Amycolatopsis</taxon>
    </lineage>
</organism>
<evidence type="ECO:0000256" key="7">
    <source>
        <dbReference type="ARBA" id="ARBA00023136"/>
    </source>
</evidence>
<gene>
    <name evidence="9" type="ORF">ACFSUT_28395</name>
</gene>
<dbReference type="InterPro" id="IPR003211">
    <property type="entry name" value="AmiSUreI_transpt"/>
</dbReference>
<evidence type="ECO:0000313" key="9">
    <source>
        <dbReference type="EMBL" id="MFD2484228.1"/>
    </source>
</evidence>
<dbReference type="RefSeq" id="WP_344282984.1">
    <property type="nucleotide sequence ID" value="NZ_BAAAHV010000022.1"/>
</dbReference>
<keyword evidence="10" id="KW-1185">Reference proteome</keyword>
<protein>
    <submittedName>
        <fullName evidence="9">AmiS/UreI family transporter</fullName>
    </submittedName>
</protein>